<dbReference type="OrthoDB" id="9135615at2"/>
<evidence type="ECO:0000313" key="2">
    <source>
        <dbReference type="EMBL" id="KND62285.1"/>
    </source>
</evidence>
<evidence type="ECO:0000256" key="1">
    <source>
        <dbReference type="SAM" id="MobiDB-lite"/>
    </source>
</evidence>
<feature type="region of interest" description="Disordered" evidence="1">
    <location>
        <begin position="308"/>
        <end position="335"/>
    </location>
</feature>
<name>A0A0L0MIZ1_9BURK</name>
<dbReference type="EMBL" id="LFJJ01000002">
    <property type="protein sequence ID" value="KND62285.1"/>
    <property type="molecule type" value="Genomic_DNA"/>
</dbReference>
<protein>
    <submittedName>
        <fullName evidence="2">Phage protein</fullName>
    </submittedName>
</protein>
<dbReference type="Gene3D" id="1.10.10.2830">
    <property type="match status" value="1"/>
</dbReference>
<reference evidence="3" key="1">
    <citation type="submission" date="2015-06" db="EMBL/GenBank/DDBJ databases">
        <title>Comparative genomics of Burkholderia leaf nodule symbionts.</title>
        <authorList>
            <person name="Carlier A."/>
            <person name="Eberl L."/>
            <person name="Pinto-Carbo M."/>
        </authorList>
    </citation>
    <scope>NUCLEOTIDE SEQUENCE [LARGE SCALE GENOMIC DNA]</scope>
    <source>
        <strain evidence="3">UZHbot4</strain>
    </source>
</reference>
<keyword evidence="3" id="KW-1185">Reference proteome</keyword>
<accession>A0A0L0MIZ1</accession>
<feature type="compositionally biased region" description="Acidic residues" evidence="1">
    <location>
        <begin position="320"/>
        <end position="335"/>
    </location>
</feature>
<gene>
    <name evidence="2" type="ORF">BVER_01736</name>
</gene>
<dbReference type="AlphaFoldDB" id="A0A0L0MIZ1"/>
<comment type="caution">
    <text evidence="2">The sequence shown here is derived from an EMBL/GenBank/DDBJ whole genome shotgun (WGS) entry which is preliminary data.</text>
</comment>
<evidence type="ECO:0000313" key="3">
    <source>
        <dbReference type="Proteomes" id="UP000036959"/>
    </source>
</evidence>
<dbReference type="RefSeq" id="WP_050451602.1">
    <property type="nucleotide sequence ID" value="NZ_LFJJ01000002.1"/>
</dbReference>
<sequence length="351" mass="38674">MANHISLKAMAEDKSIEAVGKVTHFKVDPRIIKIEEGFNVRSRLFGQMTPARRQYIDGLKAAKLAGAVFPPLDVRVEDGEVLLIDGENRLLMDLELIDEGHDIQFVECRHFRGNDAERTAHMVATGQQGLQLTPLEAGHGFRRLANWGWPIHRIAAHARRSDTHVEQCIMLAESDTALQEMLVRDEVSADVVIPLLRKHGSKKTLEILIDRLQHERANGGKKVTAKSLYGPAIPRPIVSKVVSSLDTFYTRLSEGDRENLQTLLNGNEAELEGKTVTLSAVSLKALFDAHHEVQQVYAKAEKRAENKRARAATAASAEGNAEDGDADADADADAEFSVDDVVTQHMTQAAV</sequence>
<organism evidence="2 3">
    <name type="scientific">Candidatus Burkholderia verschuerenii</name>
    <dbReference type="NCBI Taxonomy" id="242163"/>
    <lineage>
        <taxon>Bacteria</taxon>
        <taxon>Pseudomonadati</taxon>
        <taxon>Pseudomonadota</taxon>
        <taxon>Betaproteobacteria</taxon>
        <taxon>Burkholderiales</taxon>
        <taxon>Burkholderiaceae</taxon>
        <taxon>Burkholderia</taxon>
    </lineage>
</organism>
<proteinExistence type="predicted"/>
<dbReference type="Proteomes" id="UP000036959">
    <property type="component" value="Unassembled WGS sequence"/>
</dbReference>
<dbReference type="SUPFAM" id="SSF109709">
    <property type="entry name" value="KorB DNA-binding domain-like"/>
    <property type="match status" value="1"/>
</dbReference>
<dbReference type="PATRIC" id="fig|242163.4.peg.2541"/>